<comment type="caution">
    <text evidence="1">The sequence shown here is derived from an EMBL/GenBank/DDBJ whole genome shotgun (WGS) entry which is preliminary data.</text>
</comment>
<evidence type="ECO:0000313" key="2">
    <source>
        <dbReference type="Proteomes" id="UP000824596"/>
    </source>
</evidence>
<organism evidence="1 2">
    <name type="scientific">Hirsutella rhossiliensis</name>
    <dbReference type="NCBI Taxonomy" id="111463"/>
    <lineage>
        <taxon>Eukaryota</taxon>
        <taxon>Fungi</taxon>
        <taxon>Dikarya</taxon>
        <taxon>Ascomycota</taxon>
        <taxon>Pezizomycotina</taxon>
        <taxon>Sordariomycetes</taxon>
        <taxon>Hypocreomycetidae</taxon>
        <taxon>Hypocreales</taxon>
        <taxon>Ophiocordycipitaceae</taxon>
        <taxon>Hirsutella</taxon>
    </lineage>
</organism>
<gene>
    <name evidence="1" type="ORF">HRG_01434</name>
</gene>
<dbReference type="EMBL" id="JAIZPD010000001">
    <property type="protein sequence ID" value="KAH0968792.1"/>
    <property type="molecule type" value="Genomic_DNA"/>
</dbReference>
<dbReference type="RefSeq" id="XP_044726305.1">
    <property type="nucleotide sequence ID" value="XM_044859905.1"/>
</dbReference>
<dbReference type="GeneID" id="68350563"/>
<protein>
    <submittedName>
        <fullName evidence="1">Uncharacterized protein</fullName>
    </submittedName>
</protein>
<name>A0A9P8N892_9HYPO</name>
<dbReference type="OrthoDB" id="2943660at2759"/>
<reference evidence="1" key="1">
    <citation type="submission" date="2021-09" db="EMBL/GenBank/DDBJ databases">
        <title>A high-quality genome of the endoparasitic fungus Hirsutella rhossiliensis with a comparison of Hirsutella genomes reveals transposable elements contributing to genome size variation.</title>
        <authorList>
            <person name="Lin R."/>
            <person name="Jiao Y."/>
            <person name="Sun X."/>
            <person name="Ling J."/>
            <person name="Xie B."/>
            <person name="Cheng X."/>
        </authorList>
    </citation>
    <scope>NUCLEOTIDE SEQUENCE</scope>
    <source>
        <strain evidence="1">HR02</strain>
    </source>
</reference>
<sequence length="180" mass="20293">MLTTRQTKHTVCAARPVLRVLGSTPASQPGTTIRDLCLHHCSSDSHVVDAFLGRWPFDSLLWRHLYLSMQPLVLLFRNAVARDIFAKDCMMMRHGCHTFPICGLLLQATQAFAWAVDQPLPDEARPYLEGWTREEFTPGDLPVSFALPQQDDIKDLMTAARGDSANEDELGSLMQRWALE</sequence>
<accession>A0A9P8N892</accession>
<evidence type="ECO:0000313" key="1">
    <source>
        <dbReference type="EMBL" id="KAH0968792.1"/>
    </source>
</evidence>
<proteinExistence type="predicted"/>
<dbReference type="AlphaFoldDB" id="A0A9P8N892"/>
<dbReference type="Proteomes" id="UP000824596">
    <property type="component" value="Unassembled WGS sequence"/>
</dbReference>
<keyword evidence="2" id="KW-1185">Reference proteome</keyword>